<comment type="caution">
    <text evidence="6">The sequence shown here is derived from an EMBL/GenBank/DDBJ whole genome shotgun (WGS) entry which is preliminary data.</text>
</comment>
<reference evidence="6 7" key="1">
    <citation type="submission" date="2023-12" db="EMBL/GenBank/DDBJ databases">
        <title>A high-quality genome assembly for Dillenia turbinata (Dilleniales).</title>
        <authorList>
            <person name="Chanderbali A."/>
        </authorList>
    </citation>
    <scope>NUCLEOTIDE SEQUENCE [LARGE SCALE GENOMIC DNA]</scope>
    <source>
        <strain evidence="6">LSX21</strain>
        <tissue evidence="6">Leaf</tissue>
    </source>
</reference>
<dbReference type="InterPro" id="IPR050956">
    <property type="entry name" value="2C_system_His_kinase"/>
</dbReference>
<evidence type="ECO:0000313" key="7">
    <source>
        <dbReference type="Proteomes" id="UP001370490"/>
    </source>
</evidence>
<keyword evidence="3 4" id="KW-0597">Phosphoprotein</keyword>
<dbReference type="InterPro" id="IPR011006">
    <property type="entry name" value="CheY-like_superfamily"/>
</dbReference>
<dbReference type="InterPro" id="IPR001789">
    <property type="entry name" value="Sig_transdc_resp-reg_receiver"/>
</dbReference>
<proteinExistence type="predicted"/>
<feature type="domain" description="Response regulatory" evidence="5">
    <location>
        <begin position="17"/>
        <end position="91"/>
    </location>
</feature>
<dbReference type="PANTHER" id="PTHR43719:SF75">
    <property type="entry name" value="HISTIDINE KINASE CKI1"/>
    <property type="match status" value="1"/>
</dbReference>
<dbReference type="Gene3D" id="3.40.50.2300">
    <property type="match status" value="1"/>
</dbReference>
<feature type="modified residue" description="4-aspartylphosphate" evidence="4">
    <location>
        <position position="76"/>
    </location>
</feature>
<evidence type="ECO:0000256" key="1">
    <source>
        <dbReference type="ARBA" id="ARBA00000085"/>
    </source>
</evidence>
<accession>A0AAN8YT39</accession>
<dbReference type="Proteomes" id="UP001370490">
    <property type="component" value="Unassembled WGS sequence"/>
</dbReference>
<dbReference type="AlphaFoldDB" id="A0AAN8YT39"/>
<keyword evidence="7" id="KW-1185">Reference proteome</keyword>
<dbReference type="GO" id="GO:0004673">
    <property type="term" value="F:protein histidine kinase activity"/>
    <property type="evidence" value="ECO:0007669"/>
    <property type="project" value="UniProtKB-EC"/>
</dbReference>
<evidence type="ECO:0000259" key="5">
    <source>
        <dbReference type="PROSITE" id="PS50110"/>
    </source>
</evidence>
<dbReference type="PANTHER" id="PTHR43719">
    <property type="entry name" value="TWO-COMPONENT HISTIDINE KINASE"/>
    <property type="match status" value="1"/>
</dbReference>
<dbReference type="GO" id="GO:0000160">
    <property type="term" value="P:phosphorelay signal transduction system"/>
    <property type="evidence" value="ECO:0007669"/>
    <property type="project" value="InterPro"/>
</dbReference>
<evidence type="ECO:0000256" key="4">
    <source>
        <dbReference type="PROSITE-ProRule" id="PRU00169"/>
    </source>
</evidence>
<sequence>MNARKNNRGDKPLAGNKVLVVEDIDLLGKLTTRSLRKLGADIEFCKNGQKAFDLVQSALADESMPKESKSLIRFVDCEMPVMNGKEAARRI</sequence>
<evidence type="ECO:0000313" key="6">
    <source>
        <dbReference type="EMBL" id="KAK6911640.1"/>
    </source>
</evidence>
<name>A0AAN8YT39_9MAGN</name>
<organism evidence="6 7">
    <name type="scientific">Dillenia turbinata</name>
    <dbReference type="NCBI Taxonomy" id="194707"/>
    <lineage>
        <taxon>Eukaryota</taxon>
        <taxon>Viridiplantae</taxon>
        <taxon>Streptophyta</taxon>
        <taxon>Embryophyta</taxon>
        <taxon>Tracheophyta</taxon>
        <taxon>Spermatophyta</taxon>
        <taxon>Magnoliopsida</taxon>
        <taxon>eudicotyledons</taxon>
        <taxon>Gunneridae</taxon>
        <taxon>Pentapetalae</taxon>
        <taxon>Dilleniales</taxon>
        <taxon>Dilleniaceae</taxon>
        <taxon>Dillenia</taxon>
    </lineage>
</organism>
<dbReference type="PROSITE" id="PS50110">
    <property type="entry name" value="RESPONSE_REGULATORY"/>
    <property type="match status" value="1"/>
</dbReference>
<evidence type="ECO:0000256" key="3">
    <source>
        <dbReference type="ARBA" id="ARBA00022553"/>
    </source>
</evidence>
<dbReference type="SUPFAM" id="SSF52172">
    <property type="entry name" value="CheY-like"/>
    <property type="match status" value="1"/>
</dbReference>
<dbReference type="EC" id="2.7.13.3" evidence="2"/>
<evidence type="ECO:0000256" key="2">
    <source>
        <dbReference type="ARBA" id="ARBA00012438"/>
    </source>
</evidence>
<gene>
    <name evidence="6" type="ORF">RJ641_023733</name>
</gene>
<dbReference type="EMBL" id="JBAMMX010000028">
    <property type="protein sequence ID" value="KAK6911640.1"/>
    <property type="molecule type" value="Genomic_DNA"/>
</dbReference>
<protein>
    <recommendedName>
        <fullName evidence="2">histidine kinase</fullName>
        <ecNumber evidence="2">2.7.13.3</ecNumber>
    </recommendedName>
</protein>
<comment type="catalytic activity">
    <reaction evidence="1">
        <text>ATP + protein L-histidine = ADP + protein N-phospho-L-histidine.</text>
        <dbReference type="EC" id="2.7.13.3"/>
    </reaction>
</comment>